<evidence type="ECO:0000313" key="1">
    <source>
        <dbReference type="EMBL" id="CUR39286.1"/>
    </source>
</evidence>
<dbReference type="AlphaFoldDB" id="A0A0U5JQA3"/>
<dbReference type="EMBL" id="LN887426">
    <property type="protein sequence ID" value="CUR39286.1"/>
    <property type="molecule type" value="Genomic_DNA"/>
</dbReference>
<proteinExistence type="predicted"/>
<organism evidence="1">
    <name type="scientific">Limosilactobacillus reuteri</name>
    <name type="common">Lactobacillus reuteri</name>
    <dbReference type="NCBI Taxonomy" id="1598"/>
    <lineage>
        <taxon>Bacteria</taxon>
        <taxon>Bacillati</taxon>
        <taxon>Bacillota</taxon>
        <taxon>Bacilli</taxon>
        <taxon>Lactobacillales</taxon>
        <taxon>Lactobacillaceae</taxon>
        <taxon>Limosilactobacillus</taxon>
    </lineage>
</organism>
<accession>A0A0U5JQA3</accession>
<sequence>MEKLEKYSKERLGKDSLWQFQDTKNIKNDVLRSTLKG</sequence>
<gene>
    <name evidence="1" type="ORF">LRLP16767_LR3C6_01253</name>
</gene>
<reference evidence="1" key="1">
    <citation type="submission" date="2015-10" db="EMBL/GenBank/DDBJ databases">
        <authorList>
            <person name="Gilbert D.G."/>
        </authorList>
    </citation>
    <scope>NUCLEOTIDE SEQUENCE</scope>
    <source>
        <strain evidence="1">3c6</strain>
    </source>
</reference>
<protein>
    <submittedName>
        <fullName evidence="1">Uncharacterized protein</fullName>
    </submittedName>
</protein>
<name>A0A0U5JQA3_LIMRT</name>